<feature type="domain" description="Plastocyanin-like" evidence="13">
    <location>
        <begin position="440"/>
        <end position="547"/>
    </location>
</feature>
<evidence type="ECO:0000256" key="8">
    <source>
        <dbReference type="ARBA" id="ARBA00023002"/>
    </source>
</evidence>
<keyword evidence="8" id="KW-0560">Oxidoreductase</keyword>
<evidence type="ECO:0000256" key="10">
    <source>
        <dbReference type="ARBA" id="ARBA00023157"/>
    </source>
</evidence>
<keyword evidence="10" id="KW-1015">Disulfide bond</keyword>
<evidence type="ECO:0000256" key="3">
    <source>
        <dbReference type="ARBA" id="ARBA00004613"/>
    </source>
</evidence>
<comment type="catalytic activity">
    <reaction evidence="1">
        <text>4 hydroquinone + O2 = 4 benzosemiquinone + 2 H2O</text>
        <dbReference type="Rhea" id="RHEA:11276"/>
        <dbReference type="ChEBI" id="CHEBI:15377"/>
        <dbReference type="ChEBI" id="CHEBI:15379"/>
        <dbReference type="ChEBI" id="CHEBI:17594"/>
        <dbReference type="ChEBI" id="CHEBI:17977"/>
        <dbReference type="EC" id="1.10.3.2"/>
    </reaction>
</comment>
<proteinExistence type="inferred from homology"/>
<dbReference type="GO" id="GO:0005507">
    <property type="term" value="F:copper ion binding"/>
    <property type="evidence" value="ECO:0007669"/>
    <property type="project" value="InterPro"/>
</dbReference>
<keyword evidence="7" id="KW-0479">Metal-binding</keyword>
<accession>A0A0C3S2Q0</accession>
<evidence type="ECO:0000313" key="15">
    <source>
        <dbReference type="EMBL" id="KIP03947.1"/>
    </source>
</evidence>
<evidence type="ECO:0000256" key="9">
    <source>
        <dbReference type="ARBA" id="ARBA00023008"/>
    </source>
</evidence>
<dbReference type="EC" id="1.10.3.2" evidence="5"/>
<dbReference type="InterPro" id="IPR033138">
    <property type="entry name" value="Cu_oxidase_CS"/>
</dbReference>
<dbReference type="Pfam" id="PF07731">
    <property type="entry name" value="Cu-oxidase_2"/>
    <property type="match status" value="1"/>
</dbReference>
<sequence length="567" mass="61787">MAAYALTRLRYVSLVLPILVIAMIFGLGVEGVHAIEILPRDTSSVSVKAPPSSSFFLNGLKGQRPTTRHYNFVVSEIPGAPDGFSKPMLVVNGQWPGPTIEANQGDRLVIKVTNHLSNRTSIHWHGLFQNGTNYYDGTAAVSECGIPPGQSLTYDFETAIFSGSTWWHSHFDTQYTDGISGALIVHPSDPAPKGFPTWDEELVVELSDVYHTFSAAIVEQYLTGTGPVQPLVLETPDSGAINGVGQYNGSTDYFDFELQPHKTYRLRLIHTGSAAQIRFSVDHHPLTLIEADGTLLEPYTVSGVTLLVAQRYSALITTNQTAGPYWMRMELISPSNVTGTTTDVRGVIRYGTKSKSLPPAGPDPGFPGTGLADMDTTKLTPAVPDIPPDRSRFYSVPFNIGGTPSGGTIATMNNVSWVPLVGTNTLLEIQQTNGNYAPEGPSTELGNQFIITEDTIQTIDLLLLNTGFGEHPFHLHGHRPWILGFGNGTFDGHDLNPPNPLKRDTFAVPSQGWLMLRYISDNPGPWTLHCHIAWHMAAGLLMQVNSLPSVSSKFHIPSDIVNQCKSY</sequence>
<feature type="domain" description="Plastocyanin-like" evidence="14">
    <location>
        <begin position="80"/>
        <end position="188"/>
    </location>
</feature>
<comment type="similarity">
    <text evidence="4">Belongs to the multicopper oxidase family.</text>
</comment>
<dbReference type="InterPro" id="IPR008972">
    <property type="entry name" value="Cupredoxin"/>
</dbReference>
<comment type="subcellular location">
    <subcellularLocation>
        <location evidence="3">Secreted</location>
    </subcellularLocation>
</comment>
<evidence type="ECO:0000256" key="2">
    <source>
        <dbReference type="ARBA" id="ARBA00001935"/>
    </source>
</evidence>
<dbReference type="HOGENOM" id="CLU_006504_7_1_1"/>
<dbReference type="Pfam" id="PF00394">
    <property type="entry name" value="Cu-oxidase"/>
    <property type="match status" value="1"/>
</dbReference>
<evidence type="ECO:0000256" key="7">
    <source>
        <dbReference type="ARBA" id="ARBA00022723"/>
    </source>
</evidence>
<protein>
    <recommendedName>
        <fullName evidence="5">laccase</fullName>
        <ecNumber evidence="5">1.10.3.2</ecNumber>
    </recommendedName>
</protein>
<dbReference type="GO" id="GO:0005576">
    <property type="term" value="C:extracellular region"/>
    <property type="evidence" value="ECO:0007669"/>
    <property type="project" value="UniProtKB-SubCell"/>
</dbReference>
<comment type="cofactor">
    <cofactor evidence="2">
        <name>Cu cation</name>
        <dbReference type="ChEBI" id="CHEBI:23378"/>
    </cofactor>
</comment>
<dbReference type="PANTHER" id="PTHR11709">
    <property type="entry name" value="MULTI-COPPER OXIDASE"/>
    <property type="match status" value="1"/>
</dbReference>
<dbReference type="SUPFAM" id="SSF49503">
    <property type="entry name" value="Cupredoxins"/>
    <property type="match status" value="3"/>
</dbReference>
<reference evidence="15 16" key="1">
    <citation type="journal article" date="2014" name="PLoS Genet.">
        <title>Analysis of the Phlebiopsis gigantea genome, transcriptome and secretome provides insight into its pioneer colonization strategies of wood.</title>
        <authorList>
            <person name="Hori C."/>
            <person name="Ishida T."/>
            <person name="Igarashi K."/>
            <person name="Samejima M."/>
            <person name="Suzuki H."/>
            <person name="Master E."/>
            <person name="Ferreira P."/>
            <person name="Ruiz-Duenas F.J."/>
            <person name="Held B."/>
            <person name="Canessa P."/>
            <person name="Larrondo L.F."/>
            <person name="Schmoll M."/>
            <person name="Druzhinina I.S."/>
            <person name="Kubicek C.P."/>
            <person name="Gaskell J.A."/>
            <person name="Kersten P."/>
            <person name="St John F."/>
            <person name="Glasner J."/>
            <person name="Sabat G."/>
            <person name="Splinter BonDurant S."/>
            <person name="Syed K."/>
            <person name="Yadav J."/>
            <person name="Mgbeahuruike A.C."/>
            <person name="Kovalchuk A."/>
            <person name="Asiegbu F.O."/>
            <person name="Lackner G."/>
            <person name="Hoffmeister D."/>
            <person name="Rencoret J."/>
            <person name="Gutierrez A."/>
            <person name="Sun H."/>
            <person name="Lindquist E."/>
            <person name="Barry K."/>
            <person name="Riley R."/>
            <person name="Grigoriev I.V."/>
            <person name="Henrissat B."/>
            <person name="Kues U."/>
            <person name="Berka R.M."/>
            <person name="Martinez A.T."/>
            <person name="Covert S.F."/>
            <person name="Blanchette R.A."/>
            <person name="Cullen D."/>
        </authorList>
    </citation>
    <scope>NUCLEOTIDE SEQUENCE [LARGE SCALE GENOMIC DNA]</scope>
    <source>
        <strain evidence="15 16">11061_1 CR5-6</strain>
    </source>
</reference>
<dbReference type="InterPro" id="IPR002355">
    <property type="entry name" value="Cu_oxidase_Cu_BS"/>
</dbReference>
<keyword evidence="11" id="KW-0325">Glycoprotein</keyword>
<evidence type="ECO:0000256" key="6">
    <source>
        <dbReference type="ARBA" id="ARBA00022525"/>
    </source>
</evidence>
<evidence type="ECO:0000259" key="13">
    <source>
        <dbReference type="Pfam" id="PF07731"/>
    </source>
</evidence>
<dbReference type="InterPro" id="IPR045087">
    <property type="entry name" value="Cu-oxidase_fam"/>
</dbReference>
<dbReference type="InterPro" id="IPR011706">
    <property type="entry name" value="Cu-oxidase_C"/>
</dbReference>
<dbReference type="PROSITE" id="PS00080">
    <property type="entry name" value="MULTICOPPER_OXIDASE2"/>
    <property type="match status" value="1"/>
</dbReference>
<evidence type="ECO:0000256" key="5">
    <source>
        <dbReference type="ARBA" id="ARBA00012297"/>
    </source>
</evidence>
<dbReference type="InterPro" id="IPR001117">
    <property type="entry name" value="Cu-oxidase_2nd"/>
</dbReference>
<dbReference type="STRING" id="745531.A0A0C3S2Q0"/>
<name>A0A0C3S2Q0_PHLG1</name>
<dbReference type="Proteomes" id="UP000053257">
    <property type="component" value="Unassembled WGS sequence"/>
</dbReference>
<dbReference type="CDD" id="cd13910">
    <property type="entry name" value="CuRO_3_MCO_like_4"/>
    <property type="match status" value="1"/>
</dbReference>
<keyword evidence="16" id="KW-1185">Reference proteome</keyword>
<dbReference type="SMR" id="A0A0C3S2Q0"/>
<organism evidence="15 16">
    <name type="scientific">Phlebiopsis gigantea (strain 11061_1 CR5-6)</name>
    <name type="common">White-rot fungus</name>
    <name type="synonym">Peniophora gigantea</name>
    <dbReference type="NCBI Taxonomy" id="745531"/>
    <lineage>
        <taxon>Eukaryota</taxon>
        <taxon>Fungi</taxon>
        <taxon>Dikarya</taxon>
        <taxon>Basidiomycota</taxon>
        <taxon>Agaricomycotina</taxon>
        <taxon>Agaricomycetes</taxon>
        <taxon>Polyporales</taxon>
        <taxon>Phanerochaetaceae</taxon>
        <taxon>Phlebiopsis</taxon>
    </lineage>
</organism>
<dbReference type="PANTHER" id="PTHR11709:SF511">
    <property type="entry name" value="LACCASE"/>
    <property type="match status" value="1"/>
</dbReference>
<dbReference type="Gene3D" id="2.60.40.420">
    <property type="entry name" value="Cupredoxins - blue copper proteins"/>
    <property type="match status" value="3"/>
</dbReference>
<dbReference type="EMBL" id="KN840593">
    <property type="protein sequence ID" value="KIP03947.1"/>
    <property type="molecule type" value="Genomic_DNA"/>
</dbReference>
<dbReference type="AlphaFoldDB" id="A0A0C3S2Q0"/>
<evidence type="ECO:0000259" key="12">
    <source>
        <dbReference type="Pfam" id="PF00394"/>
    </source>
</evidence>
<evidence type="ECO:0000313" key="16">
    <source>
        <dbReference type="Proteomes" id="UP000053257"/>
    </source>
</evidence>
<keyword evidence="6" id="KW-0964">Secreted</keyword>
<dbReference type="OrthoDB" id="2121828at2759"/>
<dbReference type="InterPro" id="IPR011707">
    <property type="entry name" value="Cu-oxidase-like_N"/>
</dbReference>
<dbReference type="Pfam" id="PF07732">
    <property type="entry name" value="Cu-oxidase_3"/>
    <property type="match status" value="1"/>
</dbReference>
<dbReference type="PROSITE" id="PS00079">
    <property type="entry name" value="MULTICOPPER_OXIDASE1"/>
    <property type="match status" value="1"/>
</dbReference>
<evidence type="ECO:0000259" key="14">
    <source>
        <dbReference type="Pfam" id="PF07732"/>
    </source>
</evidence>
<dbReference type="GO" id="GO:0052716">
    <property type="term" value="F:hydroquinone:oxygen oxidoreductase activity"/>
    <property type="evidence" value="ECO:0007669"/>
    <property type="project" value="UniProtKB-EC"/>
</dbReference>
<keyword evidence="9" id="KW-0186">Copper</keyword>
<feature type="domain" description="Plastocyanin-like" evidence="12">
    <location>
        <begin position="201"/>
        <end position="351"/>
    </location>
</feature>
<evidence type="ECO:0000256" key="4">
    <source>
        <dbReference type="ARBA" id="ARBA00010609"/>
    </source>
</evidence>
<evidence type="ECO:0000256" key="1">
    <source>
        <dbReference type="ARBA" id="ARBA00000349"/>
    </source>
</evidence>
<gene>
    <name evidence="15" type="ORF">PHLGIDRAFT_534795</name>
</gene>
<evidence type="ECO:0000256" key="11">
    <source>
        <dbReference type="ARBA" id="ARBA00023180"/>
    </source>
</evidence>
<dbReference type="CDD" id="cd13857">
    <property type="entry name" value="CuRO_1_Diphenol_Ox"/>
    <property type="match status" value="1"/>
</dbReference>